<gene>
    <name evidence="1" type="ORF">Hyperionvirus34_15</name>
</gene>
<sequence>MVIVFWNWSVTIGFSLMQLTKYARNISSFEHVFLSYVREKYFFVSLNQSYFRRVDLGKINNVNGS</sequence>
<evidence type="ECO:0000313" key="1">
    <source>
        <dbReference type="EMBL" id="AYV84691.1"/>
    </source>
</evidence>
<proteinExistence type="predicted"/>
<organism evidence="1">
    <name type="scientific">Hyperionvirus sp</name>
    <dbReference type="NCBI Taxonomy" id="2487770"/>
    <lineage>
        <taxon>Viruses</taxon>
        <taxon>Varidnaviria</taxon>
        <taxon>Bamfordvirae</taxon>
        <taxon>Nucleocytoviricota</taxon>
        <taxon>Megaviricetes</taxon>
        <taxon>Imitervirales</taxon>
        <taxon>Mimiviridae</taxon>
        <taxon>Klosneuvirinae</taxon>
    </lineage>
</organism>
<protein>
    <submittedName>
        <fullName evidence="1">Uncharacterized protein</fullName>
    </submittedName>
</protein>
<reference evidence="1" key="1">
    <citation type="submission" date="2018-10" db="EMBL/GenBank/DDBJ databases">
        <title>Hidden diversity of soil giant viruses.</title>
        <authorList>
            <person name="Schulz F."/>
            <person name="Alteio L."/>
            <person name="Goudeau D."/>
            <person name="Ryan E.M."/>
            <person name="Malmstrom R.R."/>
            <person name="Blanchard J."/>
            <person name="Woyke T."/>
        </authorList>
    </citation>
    <scope>NUCLEOTIDE SEQUENCE</scope>
    <source>
        <strain evidence="1">HYV1</strain>
    </source>
</reference>
<dbReference type="EMBL" id="MK072416">
    <property type="protein sequence ID" value="AYV84691.1"/>
    <property type="molecule type" value="Genomic_DNA"/>
</dbReference>
<accession>A0A3G5AEJ1</accession>
<name>A0A3G5AEJ1_9VIRU</name>